<evidence type="ECO:0000256" key="1">
    <source>
        <dbReference type="SAM" id="Phobius"/>
    </source>
</evidence>
<dbReference type="AlphaFoldDB" id="Q2V9N9"/>
<name>Q2V9N9_ANAMF</name>
<reference evidence="4" key="4">
    <citation type="journal article" date="1994" name="Infect. Immun.">
        <title>Putative adhesins of Anaplasma marginale: major surface polypeptides 1a and 1b.</title>
        <authorList>
            <person name="McGarey D.J."/>
            <person name="Barbet A.F."/>
            <person name="Palmer G.H."/>
            <person name="McGuire T.C."/>
            <person name="Allred D.R."/>
        </authorList>
    </citation>
    <scope>NUCLEOTIDE SEQUENCE</scope>
    <source>
        <strain evidence="4">Florida</strain>
    </source>
</reference>
<keyword evidence="5" id="KW-1185">Reference proteome</keyword>
<keyword evidence="1" id="KW-1133">Transmembrane helix</keyword>
<dbReference type="Pfam" id="PF01617">
    <property type="entry name" value="Surface_Ag_2"/>
    <property type="match status" value="1"/>
</dbReference>
<dbReference type="SUPFAM" id="SSF56925">
    <property type="entry name" value="OMPA-like"/>
    <property type="match status" value="1"/>
</dbReference>
<dbReference type="Gene3D" id="2.40.160.20">
    <property type="match status" value="1"/>
</dbReference>
<keyword evidence="1" id="KW-0812">Transmembrane</keyword>
<reference evidence="4" key="5">
    <citation type="journal article" date="1997" name="Infect. Immun.">
        <title>Anaplasma marginale major surface protein 3 is encoded by a polymorphic, multigene family.</title>
        <authorList>
            <person name="Alleman A.R."/>
            <person name="Palmer G.H."/>
            <person name="McGuire T.C."/>
            <person name="McElwain T.F."/>
            <person name="Perryman L.E."/>
            <person name="Barbet A.F."/>
        </authorList>
    </citation>
    <scope>NUCLEOTIDE SEQUENCE</scope>
    <source>
        <strain evidence="4">Florida</strain>
    </source>
</reference>
<dbReference type="EMBL" id="CP001079">
    <property type="protein sequence ID" value="ACM49704.1"/>
    <property type="molecule type" value="Genomic_DNA"/>
</dbReference>
<reference evidence="4" key="1">
    <citation type="journal article" date="1992" name="Infect. Immun.">
        <title>The Anaplasma marginale msp5 gene encodes a 19-kilodalton protein conserved in all recognized Anaplasma species.</title>
        <authorList>
            <person name="Visser E.S."/>
            <person name="McGuire T.C."/>
            <person name="Palmer G.H."/>
            <person name="Davis W.C."/>
            <person name="Shkap V."/>
            <person name="Pipano E."/>
            <person name="Knowles D.P.Jr."/>
        </authorList>
    </citation>
    <scope>NUCLEOTIDE SEQUENCE</scope>
    <source>
        <strain evidence="4">Florida</strain>
    </source>
</reference>
<dbReference type="HOGENOM" id="CLU_715034_0_0_5"/>
<evidence type="ECO:0000313" key="3">
    <source>
        <dbReference type="EMBL" id="ABB86347.1"/>
    </source>
</evidence>
<evidence type="ECO:0000259" key="2">
    <source>
        <dbReference type="Pfam" id="PF01617"/>
    </source>
</evidence>
<gene>
    <name evidence="4" type="primary">omp4</name>
    <name evidence="4" type="ordered locus">AMF_878</name>
</gene>
<feature type="transmembrane region" description="Helical" evidence="1">
    <location>
        <begin position="20"/>
        <end position="48"/>
    </location>
</feature>
<dbReference type="STRING" id="320483.AMF_878"/>
<accession>Q2V9N9</accession>
<evidence type="ECO:0000313" key="5">
    <source>
        <dbReference type="Proteomes" id="UP000007307"/>
    </source>
</evidence>
<proteinExistence type="predicted"/>
<evidence type="ECO:0000313" key="4">
    <source>
        <dbReference type="EMBL" id="ACM49704.1"/>
    </source>
</evidence>
<dbReference type="InterPro" id="IPR011250">
    <property type="entry name" value="OMP/PagP_B-barrel"/>
</dbReference>
<reference evidence="4 5" key="10">
    <citation type="journal article" date="2009" name="BMC Genomics">
        <title>Conservation in the face of diversity: multistrain analysis of an intracellular bacterium.</title>
        <authorList>
            <person name="Dark M.J."/>
            <person name="Herndon D.R."/>
            <person name="Kappmeyer L.S."/>
            <person name="Gonzales M.P."/>
            <person name="Nordeen E."/>
            <person name="Palmer G.H."/>
            <person name="Knowles D.P. Jr."/>
            <person name="Brayton K.A."/>
        </authorList>
    </citation>
    <scope>NUCLEOTIDE SEQUENCE [LARGE SCALE GENOMIC DNA]</scope>
    <source>
        <strain evidence="4 5">Florida</strain>
    </source>
</reference>
<organism evidence="3">
    <name type="scientific">Anaplasma marginale (strain Florida)</name>
    <dbReference type="NCBI Taxonomy" id="320483"/>
    <lineage>
        <taxon>Bacteria</taxon>
        <taxon>Pseudomonadati</taxon>
        <taxon>Pseudomonadota</taxon>
        <taxon>Alphaproteobacteria</taxon>
        <taxon>Rickettsiales</taxon>
        <taxon>Anaplasmataceae</taxon>
        <taxon>Anaplasma</taxon>
    </lineage>
</organism>
<sequence>MRNTLVSHYQHIIEYRRKSLMGVVFVNYARSFLAGTMALSAVCLNFALPSVAQADASDWEQQDGFYAGFTLNPSYSRVQNFKLKDAGNDPAGILAYHSGIGTVPERFDWNTLDANVEFGNSSFPALEGIIGFSMQGFRVELGIGREAFPVKTDEAGSSRTFLLIRNLARAVAQHDSDTIESELFQHTGGDTQKIKSMVSGIEEMEEALRESVEQRFVDIMQSIQKDPKAEFPRSAVKHLVAGYGAEKYKYSPKLVAQKIAGLSTQGAASVASSFIRHLEGATVARISGITSTSVTLNVCRDVPTYIPNARLIPYACAGVGWGFIGMSGETATHLVYRVKGGARYALTPRVHLIAGAFLQGVFGSVKHQDIDTDVVAGNISKAASHISSTFRLKNLGFNIGASFSI</sequence>
<reference evidence="4" key="3">
    <citation type="journal article" date="1994" name="Infect. Immun.">
        <title>The immunoprotective Anaplasma marginale major surface protein 2 is encoded by a polymorphic multigene family.</title>
        <authorList>
            <person name="Palmer G.H."/>
            <person name="Eid G."/>
            <person name="Barbet A.F."/>
            <person name="McGuire T.C."/>
            <person name="McElwain T.F."/>
        </authorList>
    </citation>
    <scope>NUCLEOTIDE SEQUENCE</scope>
    <source>
        <strain evidence="4">Florida</strain>
    </source>
</reference>
<reference evidence="4" key="6">
    <citation type="journal article" date="2000" name="Gene">
        <title>Sequence and expression analysis of a surface antigen gene family of the rickettsia Anaplasma marginale.</title>
        <authorList>
            <person name="Viseshakul N."/>
            <person name="Kamper S."/>
            <person name="Bowie M.V."/>
            <person name="Barbet A.F."/>
        </authorList>
    </citation>
    <scope>NUCLEOTIDE SEQUENCE</scope>
    <source>
        <strain evidence="4">Florida</strain>
    </source>
</reference>
<feature type="domain" description="Msp4/OMP-like" evidence="2">
    <location>
        <begin position="61"/>
        <end position="404"/>
    </location>
</feature>
<keyword evidence="1" id="KW-0472">Membrane</keyword>
<dbReference type="Proteomes" id="UP000007307">
    <property type="component" value="Chromosome"/>
</dbReference>
<protein>
    <submittedName>
        <fullName evidence="3">OMP4</fullName>
    </submittedName>
    <submittedName>
        <fullName evidence="4">Outer membrane protein 4</fullName>
    </submittedName>
</protein>
<reference evidence="4" key="2">
    <citation type="journal article" date="1993" name="Infect. Immun.">
        <title>Expression and immune recognition of the conserved MSP4 outer membrane protein of Anaplasma marginale.</title>
        <authorList>
            <person name="Oberle S.M."/>
            <person name="Palmer G.H."/>
            <person name="Barbet A.F."/>
        </authorList>
    </citation>
    <scope>NUCLEOTIDE SEQUENCE</scope>
    <source>
        <strain evidence="4">Florida</strain>
    </source>
</reference>
<dbReference type="InterPro" id="IPR002566">
    <property type="entry name" value="Msp4_OMP-like"/>
</dbReference>
<dbReference type="EMBL" id="DQ282535">
    <property type="protein sequence ID" value="ABB86347.1"/>
    <property type="molecule type" value="Genomic_DNA"/>
</dbReference>
<reference evidence="3" key="9">
    <citation type="journal article" date="2006" name="Infect. Immun.">
        <title>Differential expression and sequence conservation of the Anaplasma marginale msp2 gene superfamily outer membrane proteins.</title>
        <authorList>
            <person name="Noh S.M."/>
            <person name="Brayton K.A."/>
            <person name="Knowles D.P."/>
            <person name="Agnes J.T."/>
            <person name="Dark M.J."/>
            <person name="Brown W.C."/>
            <person name="Baszler T.V."/>
            <person name="Palmer G.H."/>
        </authorList>
    </citation>
    <scope>NUCLEOTIDE SEQUENCE</scope>
    <source>
        <strain evidence="3">Florida</strain>
    </source>
</reference>
<reference evidence="4" key="7">
    <citation type="journal article" date="2002" name="Infect. Immun.">
        <title>Expression of Anaplasma marginale major surface protein 2 operon-associated proteins during mammalian and arthropod infection.</title>
        <authorList>
            <person name="Lohr C.V."/>
            <person name="Brayton K.A."/>
            <person name="Shkap V."/>
            <person name="Molad T."/>
            <person name="Barbet A.F."/>
            <person name="Brown W.C."/>
            <person name="Palmer G.H."/>
        </authorList>
    </citation>
    <scope>NUCLEOTIDE SEQUENCE</scope>
    <source>
        <strain evidence="4">Florida</strain>
    </source>
</reference>
<reference evidence="4" key="8">
    <citation type="journal article" date="2004" name="Infect. Immun.">
        <title>Identification of a novel Anaplasma marginale appendage-associated protein that localizes with actin filaments during intraerythrocytic infection.</title>
        <authorList>
            <person name="Stich R.W."/>
            <person name="Olah G.A."/>
            <person name="Brayton K.A."/>
            <person name="Brown W.C."/>
            <person name="Fechheimer M."/>
            <person name="Green-Church K."/>
            <person name="Jittapalapong S."/>
            <person name="Kocan K.M."/>
            <person name="McGuire T.C."/>
            <person name="Rurangirwa F.R."/>
            <person name="Palmer G.H."/>
        </authorList>
    </citation>
    <scope>NUCLEOTIDE SEQUENCE</scope>
    <source>
        <strain evidence="4">Florida</strain>
    </source>
</reference>
<dbReference type="KEGG" id="amf:AMF_878"/>